<dbReference type="Pfam" id="PF22330">
    <property type="entry name" value="Rib_mS39_PPR"/>
    <property type="match status" value="1"/>
</dbReference>
<keyword evidence="4" id="KW-0496">Mitochondrion</keyword>
<evidence type="ECO:0000313" key="5">
    <source>
        <dbReference type="EMBL" id="RCN36701.1"/>
    </source>
</evidence>
<evidence type="ECO:0000313" key="6">
    <source>
        <dbReference type="Proteomes" id="UP000252519"/>
    </source>
</evidence>
<dbReference type="GO" id="GO:0043024">
    <property type="term" value="F:ribosomal small subunit binding"/>
    <property type="evidence" value="ECO:0007669"/>
    <property type="project" value="InterPro"/>
</dbReference>
<evidence type="ECO:0000256" key="3">
    <source>
        <dbReference type="ARBA" id="ARBA00022946"/>
    </source>
</evidence>
<organism evidence="5 6">
    <name type="scientific">Ancylostoma caninum</name>
    <name type="common">Dog hookworm</name>
    <dbReference type="NCBI Taxonomy" id="29170"/>
    <lineage>
        <taxon>Eukaryota</taxon>
        <taxon>Metazoa</taxon>
        <taxon>Ecdysozoa</taxon>
        <taxon>Nematoda</taxon>
        <taxon>Chromadorea</taxon>
        <taxon>Rhabditida</taxon>
        <taxon>Rhabditina</taxon>
        <taxon>Rhabditomorpha</taxon>
        <taxon>Strongyloidea</taxon>
        <taxon>Ancylostomatidae</taxon>
        <taxon>Ancylostomatinae</taxon>
        <taxon>Ancylostoma</taxon>
    </lineage>
</organism>
<keyword evidence="6" id="KW-1185">Reference proteome</keyword>
<dbReference type="PANTHER" id="PTHR16276">
    <property type="entry name" value="PENTATRICOPEPTIDE REPEAT DOMAIN-CONTAINING PROTEIN 3"/>
    <property type="match status" value="1"/>
</dbReference>
<evidence type="ECO:0000256" key="1">
    <source>
        <dbReference type="ARBA" id="ARBA00004173"/>
    </source>
</evidence>
<keyword evidence="3" id="KW-0809">Transit peptide</keyword>
<evidence type="ECO:0000256" key="4">
    <source>
        <dbReference type="ARBA" id="ARBA00023128"/>
    </source>
</evidence>
<dbReference type="PANTHER" id="PTHR16276:SF1">
    <property type="entry name" value="SMALL RIBOSOMAL SUBUNIT PROTEIN MS39"/>
    <property type="match status" value="1"/>
</dbReference>
<dbReference type="AlphaFoldDB" id="A0A368FWY1"/>
<dbReference type="OrthoDB" id="185373at2759"/>
<dbReference type="InterPro" id="IPR055063">
    <property type="entry name" value="Rib_mS39_PPR"/>
</dbReference>
<dbReference type="InterPro" id="IPR011990">
    <property type="entry name" value="TPR-like_helical_dom_sf"/>
</dbReference>
<evidence type="ECO:0008006" key="7">
    <source>
        <dbReference type="Google" id="ProtNLM"/>
    </source>
</evidence>
<dbReference type="Gene3D" id="1.25.40.10">
    <property type="entry name" value="Tetratricopeptide repeat domain"/>
    <property type="match status" value="1"/>
</dbReference>
<keyword evidence="2" id="KW-0677">Repeat</keyword>
<comment type="caution">
    <text evidence="5">The sequence shown here is derived from an EMBL/GenBank/DDBJ whole genome shotgun (WGS) entry which is preliminary data.</text>
</comment>
<reference evidence="5 6" key="1">
    <citation type="submission" date="2014-10" db="EMBL/GenBank/DDBJ databases">
        <title>Draft genome of the hookworm Ancylostoma caninum.</title>
        <authorList>
            <person name="Mitreva M."/>
        </authorList>
    </citation>
    <scope>NUCLEOTIDE SEQUENCE [LARGE SCALE GENOMIC DNA]</scope>
    <source>
        <strain evidence="5 6">Baltimore</strain>
    </source>
</reference>
<dbReference type="Proteomes" id="UP000252519">
    <property type="component" value="Unassembled WGS sequence"/>
</dbReference>
<protein>
    <recommendedName>
        <fullName evidence="7">Pentatricopeptide repeat domain protein</fullName>
    </recommendedName>
</protein>
<name>A0A368FWY1_ANCCA</name>
<dbReference type="InterPro" id="IPR037387">
    <property type="entry name" value="PTCD3"/>
</dbReference>
<accession>A0A368FWY1</accession>
<dbReference type="GO" id="GO:0005739">
    <property type="term" value="C:mitochondrion"/>
    <property type="evidence" value="ECO:0007669"/>
    <property type="project" value="UniProtKB-SubCell"/>
</dbReference>
<sequence>MLRVRARLAGIRLRALSIEAANEKKTPKVTIPPAIQRGPTDLLRALSETVGVDTTAPHFAFIDDPAMIPSTAATKRNYYMAKEMGKRAARQLAEEWPTLFALDRDEPYLPAFRPQKPADPLKVAPTEENLLSMIEKREVEDAAMLYERMRAENVEVSQKTQMKLFQLVTYYNGKNVPFCEWEEWHGMRAFGENDPNTWTQAGLADLLYEVLPHTPETTSTMIAGLVKFATPESIARAQELFKASLLFFFLNIQELSSTSTPCQEAYNALISVSSWKDAQSLLKDMAKKKVKPTERTWNSLLNAATKLENLSERLPAFEKVIGEMVAVGAVPTLESYQIILNSISHSLPSSDAKDAEKKRDTSLTVAISWLSEMLSDLEQRSSLDVLSSKDHLFFLDAMGIIHQAGNLDVAERLIKLYESSANHVKMPALTSEGIFYNRYLLLFLERTVSMEEVEKKYKELIPRLVGVSRQLTLAMTDKLKQSPRWSLLVRLIEDGVCARQMVDVRIGQIFRDLLIDTHYQALSVEHREEYANLIRRLVDIWIEFSRFTEERQRRLQLKLSPSMIAECALLLNRIGDSQKAYELLELLLDPEASEGDEATVLNAGYPRHSAMFELFEDALREHDPYKAATCLEILSSSMPRNKLEPLVQRIQDRCHLSAHQIRILSGFVRLRPQ</sequence>
<dbReference type="EMBL" id="JOJR01000533">
    <property type="protein sequence ID" value="RCN36701.1"/>
    <property type="molecule type" value="Genomic_DNA"/>
</dbReference>
<proteinExistence type="predicted"/>
<comment type="subcellular location">
    <subcellularLocation>
        <location evidence="1">Mitochondrion</location>
    </subcellularLocation>
</comment>
<evidence type="ECO:0000256" key="2">
    <source>
        <dbReference type="ARBA" id="ARBA00022737"/>
    </source>
</evidence>
<dbReference type="STRING" id="29170.A0A368FWY1"/>
<dbReference type="GO" id="GO:0032543">
    <property type="term" value="P:mitochondrial translation"/>
    <property type="evidence" value="ECO:0007669"/>
    <property type="project" value="InterPro"/>
</dbReference>
<gene>
    <name evidence="5" type="ORF">ANCCAN_17406</name>
</gene>
<dbReference type="GO" id="GO:0019843">
    <property type="term" value="F:rRNA binding"/>
    <property type="evidence" value="ECO:0007669"/>
    <property type="project" value="InterPro"/>
</dbReference>